<dbReference type="EMBL" id="GBRH01234786">
    <property type="protein sequence ID" value="JAD63109.1"/>
    <property type="molecule type" value="Transcribed_RNA"/>
</dbReference>
<accession>A0A0A9BGQ8</accession>
<name>A0A0A9BGQ8_ARUDO</name>
<sequence length="14" mass="1764">MNKNYVSLYLRLIH</sequence>
<proteinExistence type="predicted"/>
<evidence type="ECO:0000313" key="1">
    <source>
        <dbReference type="EMBL" id="JAD63109.1"/>
    </source>
</evidence>
<protein>
    <submittedName>
        <fullName evidence="1">Uncharacterized protein</fullName>
    </submittedName>
</protein>
<organism evidence="1">
    <name type="scientific">Arundo donax</name>
    <name type="common">Giant reed</name>
    <name type="synonym">Donax arundinaceus</name>
    <dbReference type="NCBI Taxonomy" id="35708"/>
    <lineage>
        <taxon>Eukaryota</taxon>
        <taxon>Viridiplantae</taxon>
        <taxon>Streptophyta</taxon>
        <taxon>Embryophyta</taxon>
        <taxon>Tracheophyta</taxon>
        <taxon>Spermatophyta</taxon>
        <taxon>Magnoliopsida</taxon>
        <taxon>Liliopsida</taxon>
        <taxon>Poales</taxon>
        <taxon>Poaceae</taxon>
        <taxon>PACMAD clade</taxon>
        <taxon>Arundinoideae</taxon>
        <taxon>Arundineae</taxon>
        <taxon>Arundo</taxon>
    </lineage>
</organism>
<reference evidence="1" key="2">
    <citation type="journal article" date="2015" name="Data Brief">
        <title>Shoot transcriptome of the giant reed, Arundo donax.</title>
        <authorList>
            <person name="Barrero R.A."/>
            <person name="Guerrero F.D."/>
            <person name="Moolhuijzen P."/>
            <person name="Goolsby J.A."/>
            <person name="Tidwell J."/>
            <person name="Bellgard S.E."/>
            <person name="Bellgard M.I."/>
        </authorList>
    </citation>
    <scope>NUCLEOTIDE SEQUENCE</scope>
    <source>
        <tissue evidence="1">Shoot tissue taken approximately 20 cm above the soil surface</tissue>
    </source>
</reference>
<reference evidence="1" key="1">
    <citation type="submission" date="2014-09" db="EMBL/GenBank/DDBJ databases">
        <authorList>
            <person name="Magalhaes I.L.F."/>
            <person name="Oliveira U."/>
            <person name="Santos F.R."/>
            <person name="Vidigal T.H.D.A."/>
            <person name="Brescovit A.D."/>
            <person name="Santos A.J."/>
        </authorList>
    </citation>
    <scope>NUCLEOTIDE SEQUENCE</scope>
    <source>
        <tissue evidence="1">Shoot tissue taken approximately 20 cm above the soil surface</tissue>
    </source>
</reference>